<dbReference type="GO" id="GO:0009249">
    <property type="term" value="P:protein lipoylation"/>
    <property type="evidence" value="ECO:0007669"/>
    <property type="project" value="UniProtKB-ARBA"/>
</dbReference>
<keyword evidence="6" id="KW-1185">Reference proteome</keyword>
<dbReference type="Gene3D" id="3.30.930.10">
    <property type="entry name" value="Bira Bifunctional Protein, Domain 2"/>
    <property type="match status" value="1"/>
</dbReference>
<name>A0A368XFZ5_9BACI</name>
<dbReference type="GO" id="GO:0006355">
    <property type="term" value="P:regulation of DNA-templated transcription"/>
    <property type="evidence" value="ECO:0007669"/>
    <property type="project" value="UniProtKB-UniRule"/>
</dbReference>
<dbReference type="InterPro" id="IPR030855">
    <property type="entry name" value="Bifunct_BirA"/>
</dbReference>
<dbReference type="GO" id="GO:0003677">
    <property type="term" value="F:DNA binding"/>
    <property type="evidence" value="ECO:0007669"/>
    <property type="project" value="UniProtKB-UniRule"/>
</dbReference>
<dbReference type="Proteomes" id="UP000252585">
    <property type="component" value="Unassembled WGS sequence"/>
</dbReference>
<comment type="caution">
    <text evidence="3">Lacks conserved residue(s) required for the propagation of feature annotation.</text>
</comment>
<dbReference type="Gene3D" id="1.10.10.10">
    <property type="entry name" value="Winged helix-like DNA-binding domain superfamily/Winged helix DNA-binding domain"/>
    <property type="match status" value="1"/>
</dbReference>
<dbReference type="Gene3D" id="2.30.30.100">
    <property type="match status" value="1"/>
</dbReference>
<keyword evidence="3" id="KW-0547">Nucleotide-binding</keyword>
<dbReference type="Pfam" id="PF02237">
    <property type="entry name" value="BPL_C"/>
    <property type="match status" value="1"/>
</dbReference>
<dbReference type="PANTHER" id="PTHR12835">
    <property type="entry name" value="BIOTIN PROTEIN LIGASE"/>
    <property type="match status" value="1"/>
</dbReference>
<keyword evidence="3" id="KW-0238">DNA-binding</keyword>
<keyword evidence="3" id="KW-0678">Repressor</keyword>
<feature type="domain" description="BPL/LPL catalytic" evidence="4">
    <location>
        <begin position="70"/>
        <end position="261"/>
    </location>
</feature>
<dbReference type="InterPro" id="IPR004143">
    <property type="entry name" value="BPL_LPL_catalytic"/>
</dbReference>
<dbReference type="SUPFAM" id="SSF55681">
    <property type="entry name" value="Class II aaRS and biotin synthetases"/>
    <property type="match status" value="1"/>
</dbReference>
<dbReference type="OrthoDB" id="9807064at2"/>
<feature type="binding site" evidence="3">
    <location>
        <position position="117"/>
    </location>
    <ligand>
        <name>biotin</name>
        <dbReference type="ChEBI" id="CHEBI:57586"/>
    </ligand>
</feature>
<dbReference type="EC" id="6.3.4.15" evidence="3"/>
<dbReference type="InterPro" id="IPR036388">
    <property type="entry name" value="WH-like_DNA-bd_sf"/>
</dbReference>
<comment type="function">
    <text evidence="3">Acts both as a biotin--[acetyl-CoA-carboxylase] ligase and a repressor.</text>
</comment>
<evidence type="ECO:0000313" key="6">
    <source>
        <dbReference type="Proteomes" id="UP000252585"/>
    </source>
</evidence>
<keyword evidence="3" id="KW-0067">ATP-binding</keyword>
<evidence type="ECO:0000256" key="1">
    <source>
        <dbReference type="ARBA" id="ARBA00022598"/>
    </source>
</evidence>
<dbReference type="PANTHER" id="PTHR12835:SF5">
    <property type="entry name" value="BIOTIN--PROTEIN LIGASE"/>
    <property type="match status" value="1"/>
</dbReference>
<dbReference type="Pfam" id="PF03099">
    <property type="entry name" value="BPL_LplA_LipB"/>
    <property type="match status" value="1"/>
</dbReference>
<comment type="caution">
    <text evidence="5">The sequence shown here is derived from an EMBL/GenBank/DDBJ whole genome shotgun (WGS) entry which is preliminary data.</text>
</comment>
<dbReference type="GO" id="GO:0016740">
    <property type="term" value="F:transferase activity"/>
    <property type="evidence" value="ECO:0007669"/>
    <property type="project" value="UniProtKB-ARBA"/>
</dbReference>
<protein>
    <recommendedName>
        <fullName evidence="3">Bifunctional ligase/repressor BirA</fullName>
    </recommendedName>
    <alternativeName>
        <fullName evidence="3">Biotin--[acetyl-CoA-carboxylase] ligase</fullName>
        <ecNumber evidence="3">6.3.4.15</ecNumber>
    </alternativeName>
    <alternativeName>
        <fullName evidence="3">Biotin--protein ligase</fullName>
    </alternativeName>
    <alternativeName>
        <fullName evidence="3">Biotin-[acetyl-CoA carboxylase] synthetase</fullName>
    </alternativeName>
</protein>
<keyword evidence="3" id="KW-0805">Transcription regulation</keyword>
<dbReference type="NCBIfam" id="TIGR00121">
    <property type="entry name" value="birA_ligase"/>
    <property type="match status" value="1"/>
</dbReference>
<dbReference type="InterPro" id="IPR004408">
    <property type="entry name" value="Biotin_CoA_COase_ligase"/>
</dbReference>
<keyword evidence="3" id="KW-0804">Transcription</keyword>
<feature type="DNA-binding region" description="H-T-H motif" evidence="3">
    <location>
        <begin position="22"/>
        <end position="41"/>
    </location>
</feature>
<dbReference type="GO" id="GO:0005524">
    <property type="term" value="F:ATP binding"/>
    <property type="evidence" value="ECO:0007669"/>
    <property type="project" value="UniProtKB-UniRule"/>
</dbReference>
<dbReference type="InterPro" id="IPR013196">
    <property type="entry name" value="HTH_11"/>
</dbReference>
<evidence type="ECO:0000313" key="5">
    <source>
        <dbReference type="EMBL" id="RCW64934.1"/>
    </source>
</evidence>
<accession>A0A368XFZ5</accession>
<evidence type="ECO:0000256" key="2">
    <source>
        <dbReference type="ARBA" id="ARBA00023267"/>
    </source>
</evidence>
<dbReference type="AlphaFoldDB" id="A0A368XFZ5"/>
<evidence type="ECO:0000256" key="3">
    <source>
        <dbReference type="HAMAP-Rule" id="MF_00978"/>
    </source>
</evidence>
<dbReference type="InterPro" id="IPR045864">
    <property type="entry name" value="aa-tRNA-synth_II/BPL/LPL"/>
</dbReference>
<dbReference type="CDD" id="cd16442">
    <property type="entry name" value="BPL"/>
    <property type="match status" value="1"/>
</dbReference>
<organism evidence="5 6">
    <name type="scientific">Saliterribacillus persicus</name>
    <dbReference type="NCBI Taxonomy" id="930114"/>
    <lineage>
        <taxon>Bacteria</taxon>
        <taxon>Bacillati</taxon>
        <taxon>Bacillota</taxon>
        <taxon>Bacilli</taxon>
        <taxon>Bacillales</taxon>
        <taxon>Bacillaceae</taxon>
        <taxon>Saliterribacillus</taxon>
    </lineage>
</organism>
<dbReference type="EMBL" id="QPJJ01000012">
    <property type="protein sequence ID" value="RCW64934.1"/>
    <property type="molecule type" value="Genomic_DNA"/>
</dbReference>
<reference evidence="5 6" key="1">
    <citation type="submission" date="2018-07" db="EMBL/GenBank/DDBJ databases">
        <title>Genomic Encyclopedia of Type Strains, Phase IV (KMG-IV): sequencing the most valuable type-strain genomes for metagenomic binning, comparative biology and taxonomic classification.</title>
        <authorList>
            <person name="Goeker M."/>
        </authorList>
    </citation>
    <scope>NUCLEOTIDE SEQUENCE [LARGE SCALE GENOMIC DNA]</scope>
    <source>
        <strain evidence="5 6">DSM 27696</strain>
    </source>
</reference>
<dbReference type="GO" id="GO:0005737">
    <property type="term" value="C:cytoplasm"/>
    <property type="evidence" value="ECO:0007669"/>
    <property type="project" value="TreeGrafter"/>
</dbReference>
<dbReference type="HAMAP" id="MF_00978">
    <property type="entry name" value="Bifunct_BirA"/>
    <property type="match status" value="1"/>
</dbReference>
<comment type="similarity">
    <text evidence="3">Belongs to the biotin--protein ligase family.</text>
</comment>
<dbReference type="GO" id="GO:0004077">
    <property type="term" value="F:biotin--[biotin carboxyl-carrier protein] ligase activity"/>
    <property type="evidence" value="ECO:0007669"/>
    <property type="project" value="UniProtKB-UniRule"/>
</dbReference>
<dbReference type="InterPro" id="IPR003142">
    <property type="entry name" value="BPL_C"/>
</dbReference>
<dbReference type="RefSeq" id="WP_114353816.1">
    <property type="nucleotide sequence ID" value="NZ_QPJJ01000012.1"/>
</dbReference>
<dbReference type="Pfam" id="PF08279">
    <property type="entry name" value="HTH_11"/>
    <property type="match status" value="1"/>
</dbReference>
<dbReference type="PROSITE" id="PS51733">
    <property type="entry name" value="BPL_LPL_CATALYTIC"/>
    <property type="match status" value="1"/>
</dbReference>
<feature type="binding site" evidence="3">
    <location>
        <position position="188"/>
    </location>
    <ligand>
        <name>biotin</name>
        <dbReference type="ChEBI" id="CHEBI:57586"/>
    </ligand>
</feature>
<gene>
    <name evidence="3" type="primary">birA</name>
    <name evidence="5" type="ORF">DFR57_112112</name>
</gene>
<keyword evidence="1 3" id="KW-0436">Ligase</keyword>
<comment type="catalytic activity">
    <reaction evidence="3">
        <text>biotin + L-lysyl-[protein] + ATP = N(6)-biotinyl-L-lysyl-[protein] + AMP + diphosphate + H(+)</text>
        <dbReference type="Rhea" id="RHEA:11756"/>
        <dbReference type="Rhea" id="RHEA-COMP:9752"/>
        <dbReference type="Rhea" id="RHEA-COMP:10505"/>
        <dbReference type="ChEBI" id="CHEBI:15378"/>
        <dbReference type="ChEBI" id="CHEBI:29969"/>
        <dbReference type="ChEBI" id="CHEBI:30616"/>
        <dbReference type="ChEBI" id="CHEBI:33019"/>
        <dbReference type="ChEBI" id="CHEBI:57586"/>
        <dbReference type="ChEBI" id="CHEBI:83144"/>
        <dbReference type="ChEBI" id="CHEBI:456215"/>
        <dbReference type="EC" id="6.3.4.15"/>
    </reaction>
</comment>
<dbReference type="InterPro" id="IPR036390">
    <property type="entry name" value="WH_DNA-bd_sf"/>
</dbReference>
<dbReference type="SUPFAM" id="SSF46785">
    <property type="entry name" value="Winged helix' DNA-binding domain"/>
    <property type="match status" value="1"/>
</dbReference>
<evidence type="ECO:0000259" key="4">
    <source>
        <dbReference type="PROSITE" id="PS51733"/>
    </source>
</evidence>
<feature type="binding site" evidence="3">
    <location>
        <begin position="121"/>
        <end position="123"/>
    </location>
    <ligand>
        <name>biotin</name>
        <dbReference type="ChEBI" id="CHEBI:57586"/>
    </ligand>
</feature>
<sequence length="324" mass="36889">MKKNKERLISLLASSKNAYISGENLSEELQVTRTSIWKYIKELKEEGYEIEAIRKKGYMLKQIPLHLSESVLKWDLKTAFIGQNIIYRPVLSSTQDMAHELARSGCEAGTLVIADKQTSGRGRLNREWESNHSGGIWMSLVLRPEIAPNNAPQLTLLSAVAVSNAIEKLLAIDVQIKWPNDIFLHNKKLAGILTEMQAEVDKINYLVIGIGINVNQQIEVFGEELQSKVISLKELLDQEIDRKTFIHCILEEFELLYNDYLENGFKPIQKSWVDKAYKIGEEISLKTPKKNFKAIFEGIEHDGSLLVENSNGDIEKIYSAEIDW</sequence>
<proteinExistence type="inferred from homology"/>
<keyword evidence="2 3" id="KW-0092">Biotin</keyword>